<dbReference type="Gene3D" id="3.90.25.10">
    <property type="entry name" value="UDP-galactose 4-epimerase, domain 1"/>
    <property type="match status" value="1"/>
</dbReference>
<sequence>MPAPNQKVLVIGGTGAQGMPVVRALAKDNKYTISVLTRTASSSSATELSCLPGVSIISGDAYDDTVLHAAFKNVDSAFVNTNGFAIGEKAELYWGIRMFEIAAEHRVKHFVWANLDSSYKLSEWNPRYKTGHFDGKDKVADWIKAQGTGIAMKWSILTSCMYLEMFFELLAPFPEIIDGEKVYVFKAPVGTGTPPMIYLEDLGRYAKWLFDHPNKANGMNLKIATEQVGWTNLSQSFTEVTGKTATFKDISLDEYFALPLFPDLDAKVGHSVGHDDRTLQTYRQNFSGFWNTWKDNILVRDYELLDRILPTRVKSVGEWMELTGYSGERQSVLKDYRDRK</sequence>
<accession>A0A3E2GYR7</accession>
<dbReference type="Proteomes" id="UP000258309">
    <property type="component" value="Unassembled WGS sequence"/>
</dbReference>
<dbReference type="OMA" id="PGAYVNW"/>
<comment type="similarity">
    <text evidence="1">Belongs to the NmrA-type oxidoreductase family.</text>
</comment>
<protein>
    <recommendedName>
        <fullName evidence="3">NmrA-like domain-containing protein</fullName>
    </recommendedName>
</protein>
<comment type="caution">
    <text evidence="4">The sequence shown here is derived from an EMBL/GenBank/DDBJ whole genome shotgun (WGS) entry which is preliminary data.</text>
</comment>
<dbReference type="CDD" id="cd05251">
    <property type="entry name" value="NmrA_like_SDR_a"/>
    <property type="match status" value="1"/>
</dbReference>
<feature type="domain" description="NmrA-like" evidence="3">
    <location>
        <begin position="5"/>
        <end position="258"/>
    </location>
</feature>
<dbReference type="InterPro" id="IPR036291">
    <property type="entry name" value="NAD(P)-bd_dom_sf"/>
</dbReference>
<evidence type="ECO:0000313" key="5">
    <source>
        <dbReference type="Proteomes" id="UP000258309"/>
    </source>
</evidence>
<evidence type="ECO:0000256" key="2">
    <source>
        <dbReference type="ARBA" id="ARBA00022857"/>
    </source>
</evidence>
<dbReference type="STRING" id="5539.A0A3E2GYR7"/>
<dbReference type="PANTHER" id="PTHR42748:SF14">
    <property type="entry name" value="SNOAL-LIKE DOMAIN-CONTAINING PROTEIN"/>
    <property type="match status" value="1"/>
</dbReference>
<name>A0A3E2GYR7_SCYLI</name>
<keyword evidence="5" id="KW-1185">Reference proteome</keyword>
<dbReference type="GO" id="GO:0005634">
    <property type="term" value="C:nucleus"/>
    <property type="evidence" value="ECO:0007669"/>
    <property type="project" value="TreeGrafter"/>
</dbReference>
<gene>
    <name evidence="4" type="ORF">B7463_g10040</name>
</gene>
<dbReference type="Gene3D" id="3.40.50.720">
    <property type="entry name" value="NAD(P)-binding Rossmann-like Domain"/>
    <property type="match status" value="1"/>
</dbReference>
<dbReference type="InterPro" id="IPR008030">
    <property type="entry name" value="NmrA-like"/>
</dbReference>
<proteinExistence type="inferred from homology"/>
<dbReference type="Pfam" id="PF05368">
    <property type="entry name" value="NmrA"/>
    <property type="match status" value="1"/>
</dbReference>
<evidence type="ECO:0000313" key="4">
    <source>
        <dbReference type="EMBL" id="RFU26284.1"/>
    </source>
</evidence>
<dbReference type="InterPro" id="IPR051164">
    <property type="entry name" value="NmrA-like_oxidored"/>
</dbReference>
<feature type="non-terminal residue" evidence="4">
    <location>
        <position position="1"/>
    </location>
</feature>
<organism evidence="4 5">
    <name type="scientific">Scytalidium lignicola</name>
    <name type="common">Hyphomycete</name>
    <dbReference type="NCBI Taxonomy" id="5539"/>
    <lineage>
        <taxon>Eukaryota</taxon>
        <taxon>Fungi</taxon>
        <taxon>Dikarya</taxon>
        <taxon>Ascomycota</taxon>
        <taxon>Pezizomycotina</taxon>
        <taxon>Leotiomycetes</taxon>
        <taxon>Leotiomycetes incertae sedis</taxon>
        <taxon>Scytalidium</taxon>
    </lineage>
</organism>
<feature type="non-terminal residue" evidence="4">
    <location>
        <position position="340"/>
    </location>
</feature>
<evidence type="ECO:0000256" key="1">
    <source>
        <dbReference type="ARBA" id="ARBA00006328"/>
    </source>
</evidence>
<dbReference type="PANTHER" id="PTHR42748">
    <property type="entry name" value="NITROGEN METABOLITE REPRESSION PROTEIN NMRA FAMILY MEMBER"/>
    <property type="match status" value="1"/>
</dbReference>
<keyword evidence="2" id="KW-0521">NADP</keyword>
<dbReference type="OrthoDB" id="300709at2759"/>
<dbReference type="SUPFAM" id="SSF51735">
    <property type="entry name" value="NAD(P)-binding Rossmann-fold domains"/>
    <property type="match status" value="1"/>
</dbReference>
<reference evidence="4 5" key="1">
    <citation type="submission" date="2018-05" db="EMBL/GenBank/DDBJ databases">
        <title>Draft genome sequence of Scytalidium lignicola DSM 105466, a ubiquitous saprotrophic fungus.</title>
        <authorList>
            <person name="Buettner E."/>
            <person name="Gebauer A.M."/>
            <person name="Hofrichter M."/>
            <person name="Liers C."/>
            <person name="Kellner H."/>
        </authorList>
    </citation>
    <scope>NUCLEOTIDE SEQUENCE [LARGE SCALE GENOMIC DNA]</scope>
    <source>
        <strain evidence="4 5">DSM 105466</strain>
    </source>
</reference>
<dbReference type="AlphaFoldDB" id="A0A3E2GYR7"/>
<dbReference type="EMBL" id="NCSJ02000271">
    <property type="protein sequence ID" value="RFU26284.1"/>
    <property type="molecule type" value="Genomic_DNA"/>
</dbReference>
<evidence type="ECO:0000259" key="3">
    <source>
        <dbReference type="Pfam" id="PF05368"/>
    </source>
</evidence>